<proteinExistence type="predicted"/>
<dbReference type="EMBL" id="CP182909">
    <property type="protein sequence ID" value="XPM62513.1"/>
    <property type="molecule type" value="Genomic_DNA"/>
</dbReference>
<reference evidence="1 2" key="1">
    <citation type="journal article" date="2016" name="Genome Announc.">
        <title>Draft Genome Sequence of the Thermotolerant Cyanobacterium Desertifilum sp. IPPAS B-1220.</title>
        <authorList>
            <person name="Mironov K.S."/>
            <person name="Sinetova M.A."/>
            <person name="Bolatkhan K."/>
            <person name="Zayadan B.K."/>
            <person name="Ustinova V.V."/>
            <person name="Kupriyanova E.V."/>
            <person name="Skrypnik A.N."/>
            <person name="Gogoleva N.E."/>
            <person name="Gogolev Y.V."/>
            <person name="Los D.A."/>
        </authorList>
    </citation>
    <scope>NUCLEOTIDE SEQUENCE [LARGE SCALE GENOMIC DNA]</scope>
    <source>
        <strain evidence="1 2">IPPAS B-1220</strain>
    </source>
</reference>
<dbReference type="Proteomes" id="UP000095472">
    <property type="component" value="Chromosome"/>
</dbReference>
<accession>A0ACD5GNR5</accession>
<gene>
    <name evidence="1" type="ORF">BH720_022835</name>
</gene>
<organism evidence="1 2">
    <name type="scientific">Desertifilum tharense IPPAS B-1220</name>
    <dbReference type="NCBI Taxonomy" id="1781255"/>
    <lineage>
        <taxon>Bacteria</taxon>
        <taxon>Bacillati</taxon>
        <taxon>Cyanobacteriota</taxon>
        <taxon>Cyanophyceae</taxon>
        <taxon>Desertifilales</taxon>
        <taxon>Desertifilaceae</taxon>
        <taxon>Desertifilum</taxon>
    </lineage>
</organism>
<evidence type="ECO:0000313" key="2">
    <source>
        <dbReference type="Proteomes" id="UP000095472"/>
    </source>
</evidence>
<protein>
    <submittedName>
        <fullName evidence="1">Tetratricopeptide repeat protein</fullName>
    </submittedName>
</protein>
<keyword evidence="2" id="KW-1185">Reference proteome</keyword>
<name>A0ACD5GNR5_9CYAN</name>
<evidence type="ECO:0000313" key="1">
    <source>
        <dbReference type="EMBL" id="XPM62513.1"/>
    </source>
</evidence>
<sequence>MQDFNQAIKRYEEALSFRRRGGDALGEINTLNNLGDAYWGNRNYDETIRYLWCGATLGRSSPRSRWFATGN</sequence>